<evidence type="ECO:0000313" key="1">
    <source>
        <dbReference type="EMBL" id="KAJ3538373.1"/>
    </source>
</evidence>
<dbReference type="EMBL" id="JANHOG010001359">
    <property type="protein sequence ID" value="KAJ3538373.1"/>
    <property type="molecule type" value="Genomic_DNA"/>
</dbReference>
<reference evidence="1" key="1">
    <citation type="submission" date="2022-07" db="EMBL/GenBank/DDBJ databases">
        <title>Genome Sequence of Phlebia brevispora.</title>
        <authorList>
            <person name="Buettner E."/>
        </authorList>
    </citation>
    <scope>NUCLEOTIDE SEQUENCE</scope>
    <source>
        <strain evidence="1">MPL23</strain>
    </source>
</reference>
<protein>
    <submittedName>
        <fullName evidence="1">Uncharacterized protein</fullName>
    </submittedName>
</protein>
<organism evidence="1 2">
    <name type="scientific">Phlebia brevispora</name>
    <dbReference type="NCBI Taxonomy" id="194682"/>
    <lineage>
        <taxon>Eukaryota</taxon>
        <taxon>Fungi</taxon>
        <taxon>Dikarya</taxon>
        <taxon>Basidiomycota</taxon>
        <taxon>Agaricomycotina</taxon>
        <taxon>Agaricomycetes</taxon>
        <taxon>Polyporales</taxon>
        <taxon>Meruliaceae</taxon>
        <taxon>Phlebia</taxon>
    </lineage>
</organism>
<name>A0ACC1SEY9_9APHY</name>
<proteinExistence type="predicted"/>
<keyword evidence="2" id="KW-1185">Reference proteome</keyword>
<comment type="caution">
    <text evidence="1">The sequence shown here is derived from an EMBL/GenBank/DDBJ whole genome shotgun (WGS) entry which is preliminary data.</text>
</comment>
<sequence>MPVPDLIRESFVGQLIYNFSGKRYFQYAEERPGFVCPRRFDPARRASWTGPDSEAATLSEKKPIPEQKQKEGEKDKNRVSVAEREEGATDTQDPRSRSSSDPERGIAVSDEKPDPNLVDWYGPDDPEHPMNWSLRKRCFVTFNLCLLTFSIYIGSAIYAPGIEDVAQKFGVSDVAATLGLTMFVVGYGVGPMFLSPLSEIPQFGRTNVYILSLLVFVVLQVPTALCKNLGALIPLRFLAGFAGSPPLATGGASLADMWAPEDRAVSIGLWGLAAVCGPVLGPLLGGFATQAEGWTWTIWILLWLSGASLVYLCVFLPETSSQTILHRRAVRLRRLTGNHALRTQAEIDAAHMTMGEVAQMTLIRPFVLCVSEPIVLFWNLYIALVYGIIYIFIASFNVVFIEGHGFNLGENGLAFMGLFVGALVTYAGFVPYAVLHLKPMFKNGIENFIPEERLPVAWVGSIFLPISLFWFGWTAAPSIPWIVPIIGSGFFTIGAFLLFQAGLNYLSDCYPRYVASVLAGNDFFRSMVGAAFPLFSTAFFHNLGVGQACSVLGGIAVAMLPIPFFLYKYGARIRSWSKYAD</sequence>
<evidence type="ECO:0000313" key="2">
    <source>
        <dbReference type="Proteomes" id="UP001148662"/>
    </source>
</evidence>
<gene>
    <name evidence="1" type="ORF">NM688_g6530</name>
</gene>
<dbReference type="Proteomes" id="UP001148662">
    <property type="component" value="Unassembled WGS sequence"/>
</dbReference>
<accession>A0ACC1SEY9</accession>